<keyword evidence="4" id="KW-0238">DNA-binding</keyword>
<keyword evidence="3" id="KW-0805">Transcription regulation</keyword>
<dbReference type="OrthoDB" id="2579025at2759"/>
<comment type="caution">
    <text evidence="9">The sequence shown here is derived from an EMBL/GenBank/DDBJ whole genome shotgun (WGS) entry which is preliminary data.</text>
</comment>
<dbReference type="CDD" id="cd12148">
    <property type="entry name" value="fungal_TF_MHR"/>
    <property type="match status" value="1"/>
</dbReference>
<dbReference type="SUPFAM" id="SSF57701">
    <property type="entry name" value="Zn2/Cys6 DNA-binding domain"/>
    <property type="match status" value="1"/>
</dbReference>
<dbReference type="PROSITE" id="PS50048">
    <property type="entry name" value="ZN2_CY6_FUNGAL_2"/>
    <property type="match status" value="1"/>
</dbReference>
<reference evidence="9" key="1">
    <citation type="journal article" date="2020" name="Phytopathology">
        <title>Genome Sequence Resources of Colletotrichum truncatum, C. plurivorum, C. musicola, and C. sojae: Four Species Pathogenic to Soybean (Glycine max).</title>
        <authorList>
            <person name="Rogerio F."/>
            <person name="Boufleur T.R."/>
            <person name="Ciampi-Guillardi M."/>
            <person name="Sukno S.A."/>
            <person name="Thon M.R."/>
            <person name="Massola Junior N.S."/>
            <person name="Baroncelli R."/>
        </authorList>
    </citation>
    <scope>NUCLEOTIDE SEQUENCE</scope>
    <source>
        <strain evidence="9">LFN0074</strain>
    </source>
</reference>
<dbReference type="Pfam" id="PF04082">
    <property type="entry name" value="Fungal_trans"/>
    <property type="match status" value="1"/>
</dbReference>
<dbReference type="SMART" id="SM00906">
    <property type="entry name" value="Fungal_trans"/>
    <property type="match status" value="1"/>
</dbReference>
<dbReference type="GO" id="GO:0043565">
    <property type="term" value="F:sequence-specific DNA binding"/>
    <property type="evidence" value="ECO:0007669"/>
    <property type="project" value="TreeGrafter"/>
</dbReference>
<evidence type="ECO:0000256" key="1">
    <source>
        <dbReference type="ARBA" id="ARBA00004123"/>
    </source>
</evidence>
<dbReference type="GO" id="GO:0000981">
    <property type="term" value="F:DNA-binding transcription factor activity, RNA polymerase II-specific"/>
    <property type="evidence" value="ECO:0007669"/>
    <property type="project" value="InterPro"/>
</dbReference>
<dbReference type="Proteomes" id="UP000639643">
    <property type="component" value="Unassembled WGS sequence"/>
</dbReference>
<dbReference type="InterPro" id="IPR007219">
    <property type="entry name" value="XnlR_reg_dom"/>
</dbReference>
<evidence type="ECO:0000256" key="2">
    <source>
        <dbReference type="ARBA" id="ARBA00022723"/>
    </source>
</evidence>
<feature type="compositionally biased region" description="Polar residues" evidence="7">
    <location>
        <begin position="112"/>
        <end position="129"/>
    </location>
</feature>
<dbReference type="PROSITE" id="PS00463">
    <property type="entry name" value="ZN2_CY6_FUNGAL_1"/>
    <property type="match status" value="1"/>
</dbReference>
<name>A0A8H6KXW4_9PEZI</name>
<evidence type="ECO:0000256" key="6">
    <source>
        <dbReference type="ARBA" id="ARBA00023242"/>
    </source>
</evidence>
<comment type="subcellular location">
    <subcellularLocation>
        <location evidence="1">Nucleus</location>
    </subcellularLocation>
</comment>
<organism evidence="9 10">
    <name type="scientific">Colletotrichum musicola</name>
    <dbReference type="NCBI Taxonomy" id="2175873"/>
    <lineage>
        <taxon>Eukaryota</taxon>
        <taxon>Fungi</taxon>
        <taxon>Dikarya</taxon>
        <taxon>Ascomycota</taxon>
        <taxon>Pezizomycotina</taxon>
        <taxon>Sordariomycetes</taxon>
        <taxon>Hypocreomycetidae</taxon>
        <taxon>Glomerellales</taxon>
        <taxon>Glomerellaceae</taxon>
        <taxon>Colletotrichum</taxon>
        <taxon>Colletotrichum orchidearum species complex</taxon>
    </lineage>
</organism>
<dbReference type="CDD" id="cd00067">
    <property type="entry name" value="GAL4"/>
    <property type="match status" value="1"/>
</dbReference>
<evidence type="ECO:0000313" key="9">
    <source>
        <dbReference type="EMBL" id="KAF6839325.1"/>
    </source>
</evidence>
<keyword evidence="5" id="KW-0804">Transcription</keyword>
<dbReference type="GO" id="GO:0005634">
    <property type="term" value="C:nucleus"/>
    <property type="evidence" value="ECO:0007669"/>
    <property type="project" value="UniProtKB-SubCell"/>
</dbReference>
<evidence type="ECO:0000259" key="8">
    <source>
        <dbReference type="PROSITE" id="PS50048"/>
    </source>
</evidence>
<evidence type="ECO:0000313" key="10">
    <source>
        <dbReference type="Proteomes" id="UP000639643"/>
    </source>
</evidence>
<protein>
    <submittedName>
        <fullName evidence="9">Fungal specific transcription factor domain-containing protein</fullName>
    </submittedName>
</protein>
<dbReference type="SMART" id="SM00066">
    <property type="entry name" value="GAL4"/>
    <property type="match status" value="1"/>
</dbReference>
<dbReference type="AlphaFoldDB" id="A0A8H6KXW4"/>
<dbReference type="Pfam" id="PF00172">
    <property type="entry name" value="Zn_clus"/>
    <property type="match status" value="1"/>
</dbReference>
<keyword evidence="2" id="KW-0479">Metal-binding</keyword>
<accession>A0A8H6KXW4</accession>
<dbReference type="GO" id="GO:0045944">
    <property type="term" value="P:positive regulation of transcription by RNA polymerase II"/>
    <property type="evidence" value="ECO:0007669"/>
    <property type="project" value="TreeGrafter"/>
</dbReference>
<dbReference type="Gene3D" id="4.10.240.10">
    <property type="entry name" value="Zn(2)-C6 fungal-type DNA-binding domain"/>
    <property type="match status" value="1"/>
</dbReference>
<dbReference type="InterPro" id="IPR051711">
    <property type="entry name" value="Stress_Response_Reg"/>
</dbReference>
<dbReference type="InterPro" id="IPR036864">
    <property type="entry name" value="Zn2-C6_fun-type_DNA-bd_sf"/>
</dbReference>
<evidence type="ECO:0000256" key="5">
    <source>
        <dbReference type="ARBA" id="ARBA00023163"/>
    </source>
</evidence>
<dbReference type="GO" id="GO:0008270">
    <property type="term" value="F:zinc ion binding"/>
    <property type="evidence" value="ECO:0007669"/>
    <property type="project" value="InterPro"/>
</dbReference>
<dbReference type="PANTHER" id="PTHR47540:SF3">
    <property type="entry name" value="ZN(II)2CYS6 TRANSCRIPTION FACTOR (EUROFUNG)"/>
    <property type="match status" value="1"/>
</dbReference>
<evidence type="ECO:0000256" key="7">
    <source>
        <dbReference type="SAM" id="MobiDB-lite"/>
    </source>
</evidence>
<dbReference type="GO" id="GO:0006351">
    <property type="term" value="P:DNA-templated transcription"/>
    <property type="evidence" value="ECO:0007669"/>
    <property type="project" value="InterPro"/>
</dbReference>
<evidence type="ECO:0000256" key="3">
    <source>
        <dbReference type="ARBA" id="ARBA00023015"/>
    </source>
</evidence>
<dbReference type="PANTHER" id="PTHR47540">
    <property type="entry name" value="THIAMINE REPRESSIBLE GENES REGULATORY PROTEIN THI5"/>
    <property type="match status" value="1"/>
</dbReference>
<evidence type="ECO:0000256" key="4">
    <source>
        <dbReference type="ARBA" id="ARBA00023125"/>
    </source>
</evidence>
<proteinExistence type="predicted"/>
<keyword evidence="10" id="KW-1185">Reference proteome</keyword>
<sequence>MISSTMDTDAVSASEALSSRLLPEGSYSAENRSRRVNRARVTRACDRCKKRKTRCTGLQPCGSCEEALAVCTYNSTYCRGRHPPIFAAGRTTPGESTQRQFEQHVISLNATSGHVPNSTVTENGTSPTLNGAGDGPSFNDAIPSLTLAPVPATEPVSRASPEPTQTDLQGHYVGPSSGVSFLLRVQKRLDQSMSFPQGSSIFNFGDAPLPHYTAALGENPHLYFDPSFSLMLSRNDTSKLVQRFFDFAVPVDRFLHRPTVERWLDEFYGTMGKMDNRADASARTAVLFMIFAIAQEHMVAKPTAMEEDMSIRYFMAATQQLSKEQGTVRLESVQARLLQCLWLLSQSRINHCWSLFGTVTRLAFAIGLHRNRVAESLDNVQVECRRRTFWSAYSLDNYLSTALGRPRTFHEDDIDQELPASIDDKDLAADKPLRRPSREQSVMFGPVAYSRLSKILSGVLHDVYSIRPTSLSAKFASTARYTKDLKAWRSEMSRFLDLDLNAAPLILIFQRQRNVLNLAYWHTMILTHRPHLLSNFARLQNGRRRRRIQDDAHRTKTEESIKECLGAAMSIVQTVDDIIQAGQLFRAFWFTPYFAFSASVILYVYTIQKSNEPPEVYRQYFEAAGRCQDQIANIAEPGSLTSRYCLILDELRAEVVRQTTQHEKNVADVAAGLDGTASRILGMGTEGDGSGTRYTMNDMQGLADMDVSPSDSLEDLTGWDQFDSMVRFPGSQASAIDTHTGKLAAPAELYGPTMHGAELGTVDDVSRVPW</sequence>
<feature type="region of interest" description="Disordered" evidence="7">
    <location>
        <begin position="112"/>
        <end position="140"/>
    </location>
</feature>
<dbReference type="InterPro" id="IPR001138">
    <property type="entry name" value="Zn2Cys6_DnaBD"/>
</dbReference>
<keyword evidence="6" id="KW-0539">Nucleus</keyword>
<feature type="domain" description="Zn(2)-C6 fungal-type" evidence="8">
    <location>
        <begin position="44"/>
        <end position="73"/>
    </location>
</feature>
<gene>
    <name evidence="9" type="ORF">CMUS01_04311</name>
</gene>
<dbReference type="EMBL" id="WIGM01000115">
    <property type="protein sequence ID" value="KAF6839325.1"/>
    <property type="molecule type" value="Genomic_DNA"/>
</dbReference>